<evidence type="ECO:0000313" key="2">
    <source>
        <dbReference type="Proteomes" id="UP000828390"/>
    </source>
</evidence>
<dbReference type="Proteomes" id="UP000828390">
    <property type="component" value="Unassembled WGS sequence"/>
</dbReference>
<proteinExistence type="predicted"/>
<name>A0A9D3YBE2_DREPO</name>
<protein>
    <submittedName>
        <fullName evidence="1">Uncharacterized protein</fullName>
    </submittedName>
</protein>
<reference evidence="1" key="1">
    <citation type="journal article" date="2019" name="bioRxiv">
        <title>The Genome of the Zebra Mussel, Dreissena polymorpha: A Resource for Invasive Species Research.</title>
        <authorList>
            <person name="McCartney M.A."/>
            <person name="Auch B."/>
            <person name="Kono T."/>
            <person name="Mallez S."/>
            <person name="Zhang Y."/>
            <person name="Obille A."/>
            <person name="Becker A."/>
            <person name="Abrahante J.E."/>
            <person name="Garbe J."/>
            <person name="Badalamenti J.P."/>
            <person name="Herman A."/>
            <person name="Mangelson H."/>
            <person name="Liachko I."/>
            <person name="Sullivan S."/>
            <person name="Sone E.D."/>
            <person name="Koren S."/>
            <person name="Silverstein K.A.T."/>
            <person name="Beckman K.B."/>
            <person name="Gohl D.M."/>
        </authorList>
    </citation>
    <scope>NUCLEOTIDE SEQUENCE</scope>
    <source>
        <strain evidence="1">Duluth1</strain>
        <tissue evidence="1">Whole animal</tissue>
    </source>
</reference>
<organism evidence="1 2">
    <name type="scientific">Dreissena polymorpha</name>
    <name type="common">Zebra mussel</name>
    <name type="synonym">Mytilus polymorpha</name>
    <dbReference type="NCBI Taxonomy" id="45954"/>
    <lineage>
        <taxon>Eukaryota</taxon>
        <taxon>Metazoa</taxon>
        <taxon>Spiralia</taxon>
        <taxon>Lophotrochozoa</taxon>
        <taxon>Mollusca</taxon>
        <taxon>Bivalvia</taxon>
        <taxon>Autobranchia</taxon>
        <taxon>Heteroconchia</taxon>
        <taxon>Euheterodonta</taxon>
        <taxon>Imparidentia</taxon>
        <taxon>Neoheterodontei</taxon>
        <taxon>Myida</taxon>
        <taxon>Dreissenoidea</taxon>
        <taxon>Dreissenidae</taxon>
        <taxon>Dreissena</taxon>
    </lineage>
</organism>
<keyword evidence="2" id="KW-1185">Reference proteome</keyword>
<comment type="caution">
    <text evidence="1">The sequence shown here is derived from an EMBL/GenBank/DDBJ whole genome shotgun (WGS) entry which is preliminary data.</text>
</comment>
<dbReference type="EMBL" id="JAIWYP010000016">
    <property type="protein sequence ID" value="KAH3696061.1"/>
    <property type="molecule type" value="Genomic_DNA"/>
</dbReference>
<reference evidence="1" key="2">
    <citation type="submission" date="2020-11" db="EMBL/GenBank/DDBJ databases">
        <authorList>
            <person name="McCartney M.A."/>
            <person name="Auch B."/>
            <person name="Kono T."/>
            <person name="Mallez S."/>
            <person name="Becker A."/>
            <person name="Gohl D.M."/>
            <person name="Silverstein K.A.T."/>
            <person name="Koren S."/>
            <person name="Bechman K.B."/>
            <person name="Herman A."/>
            <person name="Abrahante J.E."/>
            <person name="Garbe J."/>
        </authorList>
    </citation>
    <scope>NUCLEOTIDE SEQUENCE</scope>
    <source>
        <strain evidence="1">Duluth1</strain>
        <tissue evidence="1">Whole animal</tissue>
    </source>
</reference>
<dbReference type="AlphaFoldDB" id="A0A9D3YBE2"/>
<accession>A0A9D3YBE2</accession>
<gene>
    <name evidence="1" type="ORF">DPMN_083524</name>
</gene>
<evidence type="ECO:0000313" key="1">
    <source>
        <dbReference type="EMBL" id="KAH3696061.1"/>
    </source>
</evidence>
<sequence>MSGVCCEEYFVHGKGCPLFDIIYPAFLLTATTSTSLQRALKNNIAQSEVPGNVYKPSGFSLFDGRQ</sequence>